<sequence length="439" mass="49824">MDPMKLNELALKSSVILAFCIGHIIGRVIIGQIRKPKWKCWFGWVKRLVTPESKAKKPKKWGWSVGRLKLRQCPTLTAPDRTLSEAQEEQKKHALTLAIATAAAAEAAVAAAHAAAEVVRLTGDSRSYSYLSKGDRNLAAIKIQSAYRGHLARKALRALKGVVRLQAIVRGQAVRRELLSSLKHLPSNATEQVEIQEGNSHAATDESHKNERSNQFPKEKKKLEERETKTECHRQSTWDCSSHSKEDMEAIWLRKQEASLKRERMKKYSFSHRERKISQMVEECVPSKELGKESCRTLGQWLHEETCKSKRNELYSSTPVAQKHVKKEDSQEGLDSQILLPRKSFSHVKKGSVGDDSSMPNSPVFPTYMAVTESAKAKARSISTPRQRTEFLELCSKQSEPYKEGISFWSSHFGEPTSTDRNSGVYQWRCRSANHHHYH</sequence>
<keyword evidence="8" id="KW-1185">Reference proteome</keyword>
<evidence type="ECO:0000256" key="4">
    <source>
        <dbReference type="SAM" id="MobiDB-lite"/>
    </source>
</evidence>
<comment type="similarity">
    <text evidence="2">Belongs to the IQD family.</text>
</comment>
<evidence type="ECO:0000256" key="5">
    <source>
        <dbReference type="SAM" id="Phobius"/>
    </source>
</evidence>
<dbReference type="Gene3D" id="1.20.5.190">
    <property type="match status" value="1"/>
</dbReference>
<dbReference type="GO" id="GO:0005516">
    <property type="term" value="F:calmodulin binding"/>
    <property type="evidence" value="ECO:0007669"/>
    <property type="project" value="UniProtKB-KW"/>
</dbReference>
<dbReference type="PROSITE" id="PS50096">
    <property type="entry name" value="IQ"/>
    <property type="match status" value="2"/>
</dbReference>
<feature type="transmembrane region" description="Helical" evidence="5">
    <location>
        <begin position="12"/>
        <end position="30"/>
    </location>
</feature>
<feature type="region of interest" description="Disordered" evidence="4">
    <location>
        <begin position="189"/>
        <end position="233"/>
    </location>
</feature>
<organism evidence="7 8">
    <name type="scientific">Senna tora</name>
    <dbReference type="NCBI Taxonomy" id="362788"/>
    <lineage>
        <taxon>Eukaryota</taxon>
        <taxon>Viridiplantae</taxon>
        <taxon>Streptophyta</taxon>
        <taxon>Embryophyta</taxon>
        <taxon>Tracheophyta</taxon>
        <taxon>Spermatophyta</taxon>
        <taxon>Magnoliopsida</taxon>
        <taxon>eudicotyledons</taxon>
        <taxon>Gunneridae</taxon>
        <taxon>Pentapetalae</taxon>
        <taxon>rosids</taxon>
        <taxon>fabids</taxon>
        <taxon>Fabales</taxon>
        <taxon>Fabaceae</taxon>
        <taxon>Caesalpinioideae</taxon>
        <taxon>Cassia clade</taxon>
        <taxon>Senna</taxon>
    </lineage>
</organism>
<evidence type="ECO:0000256" key="2">
    <source>
        <dbReference type="ARBA" id="ARBA00024341"/>
    </source>
</evidence>
<keyword evidence="1" id="KW-0112">Calmodulin-binding</keyword>
<dbReference type="AlphaFoldDB" id="A0A834WD70"/>
<reference evidence="7" key="1">
    <citation type="submission" date="2020-09" db="EMBL/GenBank/DDBJ databases">
        <title>Genome-Enabled Discovery of Anthraquinone Biosynthesis in Senna tora.</title>
        <authorList>
            <person name="Kang S.-H."/>
            <person name="Pandey R.P."/>
            <person name="Lee C.-M."/>
            <person name="Sim J.-S."/>
            <person name="Jeong J.-T."/>
            <person name="Choi B.-S."/>
            <person name="Jung M."/>
            <person name="Ginzburg D."/>
            <person name="Zhao K."/>
            <person name="Won S.Y."/>
            <person name="Oh T.-J."/>
            <person name="Yu Y."/>
            <person name="Kim N.-H."/>
            <person name="Lee O.R."/>
            <person name="Lee T.-H."/>
            <person name="Bashyal P."/>
            <person name="Kim T.-S."/>
            <person name="Lee W.-H."/>
            <person name="Kawkins C."/>
            <person name="Kim C.-K."/>
            <person name="Kim J.S."/>
            <person name="Ahn B.O."/>
            <person name="Rhee S.Y."/>
            <person name="Sohng J.K."/>
        </authorList>
    </citation>
    <scope>NUCLEOTIDE SEQUENCE</scope>
    <source>
        <tissue evidence="7">Leaf</tissue>
    </source>
</reference>
<accession>A0A834WD70</accession>
<dbReference type="CDD" id="cd23767">
    <property type="entry name" value="IQCD"/>
    <property type="match status" value="1"/>
</dbReference>
<keyword evidence="5" id="KW-1133">Transmembrane helix</keyword>
<dbReference type="Proteomes" id="UP000634136">
    <property type="component" value="Unassembled WGS sequence"/>
</dbReference>
<name>A0A834WD70_9FABA</name>
<evidence type="ECO:0000256" key="3">
    <source>
        <dbReference type="ARBA" id="ARBA00024378"/>
    </source>
</evidence>
<dbReference type="SMART" id="SM00015">
    <property type="entry name" value="IQ"/>
    <property type="match status" value="2"/>
</dbReference>
<keyword evidence="5" id="KW-0472">Membrane</keyword>
<feature type="domain" description="DUF4005" evidence="6">
    <location>
        <begin position="357"/>
        <end position="390"/>
    </location>
</feature>
<dbReference type="InterPro" id="IPR000048">
    <property type="entry name" value="IQ_motif_EF-hand-BS"/>
</dbReference>
<dbReference type="OrthoDB" id="696085at2759"/>
<feature type="compositionally biased region" description="Basic and acidic residues" evidence="4">
    <location>
        <begin position="203"/>
        <end position="233"/>
    </location>
</feature>
<dbReference type="Pfam" id="PF00612">
    <property type="entry name" value="IQ"/>
    <property type="match status" value="1"/>
</dbReference>
<gene>
    <name evidence="7" type="ORF">G2W53_024520</name>
</gene>
<feature type="compositionally biased region" description="Polar residues" evidence="4">
    <location>
        <begin position="189"/>
        <end position="202"/>
    </location>
</feature>
<comment type="subunit">
    <text evidence="3">Binds to multiple calmodulin (CaM) in the presence of Ca(2+) and CaM-like proteins.</text>
</comment>
<dbReference type="EMBL" id="JAAIUW010000008">
    <property type="protein sequence ID" value="KAF7819065.1"/>
    <property type="molecule type" value="Genomic_DNA"/>
</dbReference>
<evidence type="ECO:0000256" key="1">
    <source>
        <dbReference type="ARBA" id="ARBA00022860"/>
    </source>
</evidence>
<keyword evidence="5" id="KW-0812">Transmembrane</keyword>
<proteinExistence type="inferred from homology"/>
<comment type="caution">
    <text evidence="7">The sequence shown here is derived from an EMBL/GenBank/DDBJ whole genome shotgun (WGS) entry which is preliminary data.</text>
</comment>
<evidence type="ECO:0000313" key="8">
    <source>
        <dbReference type="Proteomes" id="UP000634136"/>
    </source>
</evidence>
<evidence type="ECO:0000313" key="7">
    <source>
        <dbReference type="EMBL" id="KAF7819065.1"/>
    </source>
</evidence>
<dbReference type="PANTHER" id="PTHR32295:SF212">
    <property type="entry name" value="CALMODULIN BINDING PROTEIN-RELATED"/>
    <property type="match status" value="1"/>
</dbReference>
<dbReference type="InterPro" id="IPR025064">
    <property type="entry name" value="DUF4005"/>
</dbReference>
<dbReference type="Pfam" id="PF13178">
    <property type="entry name" value="DUF4005"/>
    <property type="match status" value="1"/>
</dbReference>
<evidence type="ECO:0000259" key="6">
    <source>
        <dbReference type="Pfam" id="PF13178"/>
    </source>
</evidence>
<protein>
    <submittedName>
        <fullName evidence="7">Protein IQ-DOMAIN 14</fullName>
    </submittedName>
</protein>
<dbReference type="PANTHER" id="PTHR32295">
    <property type="entry name" value="IQ-DOMAIN 5-RELATED"/>
    <property type="match status" value="1"/>
</dbReference>